<sequence length="45" mass="5103">LFQQNNACLHSARGEQAFLNQEHIHTAPWPAFSPSMPLIEWDVLG</sequence>
<accession>A0A3B4GW44</accession>
<organism evidence="1">
    <name type="scientific">Pundamilia nyererei</name>
    <dbReference type="NCBI Taxonomy" id="303518"/>
    <lineage>
        <taxon>Eukaryota</taxon>
        <taxon>Metazoa</taxon>
        <taxon>Chordata</taxon>
        <taxon>Craniata</taxon>
        <taxon>Vertebrata</taxon>
        <taxon>Euteleostomi</taxon>
        <taxon>Actinopterygii</taxon>
        <taxon>Neopterygii</taxon>
        <taxon>Teleostei</taxon>
        <taxon>Neoteleostei</taxon>
        <taxon>Acanthomorphata</taxon>
        <taxon>Ovalentaria</taxon>
        <taxon>Cichlomorphae</taxon>
        <taxon>Cichliformes</taxon>
        <taxon>Cichlidae</taxon>
        <taxon>African cichlids</taxon>
        <taxon>Pseudocrenilabrinae</taxon>
        <taxon>Haplochromini</taxon>
        <taxon>Pundamilia</taxon>
    </lineage>
</organism>
<protein>
    <submittedName>
        <fullName evidence="1">Uncharacterized protein</fullName>
    </submittedName>
</protein>
<name>A0A3B4GW44_9CICH</name>
<dbReference type="GO" id="GO:0003676">
    <property type="term" value="F:nucleic acid binding"/>
    <property type="evidence" value="ECO:0007669"/>
    <property type="project" value="InterPro"/>
</dbReference>
<dbReference type="GeneTree" id="ENSGT00990000204818"/>
<reference evidence="1" key="1">
    <citation type="submission" date="2023-09" db="UniProtKB">
        <authorList>
            <consortium name="Ensembl"/>
        </authorList>
    </citation>
    <scope>IDENTIFICATION</scope>
</reference>
<dbReference type="AlphaFoldDB" id="A0A3B4GW44"/>
<proteinExistence type="predicted"/>
<evidence type="ECO:0000313" key="1">
    <source>
        <dbReference type="Ensembl" id="ENSPNYP00000025476.1"/>
    </source>
</evidence>
<dbReference type="Gene3D" id="3.30.420.10">
    <property type="entry name" value="Ribonuclease H-like superfamily/Ribonuclease H"/>
    <property type="match status" value="1"/>
</dbReference>
<dbReference type="Ensembl" id="ENSPNYT00000026098.1">
    <property type="protein sequence ID" value="ENSPNYP00000025476.1"/>
    <property type="gene ID" value="ENSPNYG00000019223.1"/>
</dbReference>
<dbReference type="InterPro" id="IPR036397">
    <property type="entry name" value="RNaseH_sf"/>
</dbReference>